<evidence type="ECO:0000313" key="3">
    <source>
        <dbReference type="Proteomes" id="UP000887013"/>
    </source>
</evidence>
<sequence>MVQADVIGGIRCDVTVKMRSKCVNFLDTFELYNETCNHISPRFSTDIRKLRKLLLKSENRRGKDSDAIQINSDIGTKKVEEKDFVLNVCVCGEAFEFKSGDETQRELPESTSGICIPQNDPHGSKSPAAEMIHSKYPISEDSLVSEDLSEPGYHSPGNSIGKQSDSEPYSAIEYEWRMNTDRNRNDKNKQEWIVDFPVTRPQNYRPPARKKNRTNFPYRVQFQPFHSKTAELDFQHCLPSSSGQQVKPGKPWATSPALPPLDQMQNLEEIDEDYRRFNEQLRTKCQIVRQKTTETGGWRNRIGRVFRILRERVRKMLTRWTE</sequence>
<evidence type="ECO:0000256" key="1">
    <source>
        <dbReference type="SAM" id="MobiDB-lite"/>
    </source>
</evidence>
<name>A0A8X6PEA4_NEPPI</name>
<keyword evidence="3" id="KW-1185">Reference proteome</keyword>
<organism evidence="2 3">
    <name type="scientific">Nephila pilipes</name>
    <name type="common">Giant wood spider</name>
    <name type="synonym">Nephila maculata</name>
    <dbReference type="NCBI Taxonomy" id="299642"/>
    <lineage>
        <taxon>Eukaryota</taxon>
        <taxon>Metazoa</taxon>
        <taxon>Ecdysozoa</taxon>
        <taxon>Arthropoda</taxon>
        <taxon>Chelicerata</taxon>
        <taxon>Arachnida</taxon>
        <taxon>Araneae</taxon>
        <taxon>Araneomorphae</taxon>
        <taxon>Entelegynae</taxon>
        <taxon>Araneoidea</taxon>
        <taxon>Nephilidae</taxon>
        <taxon>Nephila</taxon>
    </lineage>
</organism>
<feature type="compositionally biased region" description="Polar residues" evidence="1">
    <location>
        <begin position="156"/>
        <end position="166"/>
    </location>
</feature>
<evidence type="ECO:0000313" key="2">
    <source>
        <dbReference type="EMBL" id="GFT60419.1"/>
    </source>
</evidence>
<accession>A0A8X6PEA4</accession>
<dbReference type="Proteomes" id="UP000887013">
    <property type="component" value="Unassembled WGS sequence"/>
</dbReference>
<feature type="region of interest" description="Disordered" evidence="1">
    <location>
        <begin position="240"/>
        <end position="259"/>
    </location>
</feature>
<protein>
    <submittedName>
        <fullName evidence="2">Uncharacterized protein</fullName>
    </submittedName>
</protein>
<dbReference type="EMBL" id="BMAW01114139">
    <property type="protein sequence ID" value="GFT60419.1"/>
    <property type="molecule type" value="Genomic_DNA"/>
</dbReference>
<dbReference type="AlphaFoldDB" id="A0A8X6PEA4"/>
<feature type="region of interest" description="Disordered" evidence="1">
    <location>
        <begin position="101"/>
        <end position="128"/>
    </location>
</feature>
<gene>
    <name evidence="2" type="ORF">NPIL_360291</name>
</gene>
<feature type="region of interest" description="Disordered" evidence="1">
    <location>
        <begin position="146"/>
        <end position="166"/>
    </location>
</feature>
<reference evidence="2" key="1">
    <citation type="submission" date="2020-08" db="EMBL/GenBank/DDBJ databases">
        <title>Multicomponent nature underlies the extraordinary mechanical properties of spider dragline silk.</title>
        <authorList>
            <person name="Kono N."/>
            <person name="Nakamura H."/>
            <person name="Mori M."/>
            <person name="Yoshida Y."/>
            <person name="Ohtoshi R."/>
            <person name="Malay A.D."/>
            <person name="Moran D.A.P."/>
            <person name="Tomita M."/>
            <person name="Numata K."/>
            <person name="Arakawa K."/>
        </authorList>
    </citation>
    <scope>NUCLEOTIDE SEQUENCE</scope>
</reference>
<comment type="caution">
    <text evidence="2">The sequence shown here is derived from an EMBL/GenBank/DDBJ whole genome shotgun (WGS) entry which is preliminary data.</text>
</comment>
<proteinExistence type="predicted"/>